<dbReference type="Gene3D" id="3.40.109.10">
    <property type="entry name" value="NADH Oxidase"/>
    <property type="match status" value="1"/>
</dbReference>
<protein>
    <submittedName>
        <fullName evidence="1">Uncharacterized protein</fullName>
    </submittedName>
</protein>
<evidence type="ECO:0000313" key="2">
    <source>
        <dbReference type="Proteomes" id="UP000637980"/>
    </source>
</evidence>
<organism evidence="1 2">
    <name type="scientific">Pseudovibrio japonicus</name>
    <dbReference type="NCBI Taxonomy" id="366534"/>
    <lineage>
        <taxon>Bacteria</taxon>
        <taxon>Pseudomonadati</taxon>
        <taxon>Pseudomonadota</taxon>
        <taxon>Alphaproteobacteria</taxon>
        <taxon>Hyphomicrobiales</taxon>
        <taxon>Stappiaceae</taxon>
        <taxon>Pseudovibrio</taxon>
    </lineage>
</organism>
<evidence type="ECO:0000313" key="1">
    <source>
        <dbReference type="EMBL" id="GHB39987.1"/>
    </source>
</evidence>
<reference evidence="2" key="1">
    <citation type="journal article" date="2019" name="Int. J. Syst. Evol. Microbiol.">
        <title>The Global Catalogue of Microorganisms (GCM) 10K type strain sequencing project: providing services to taxonomists for standard genome sequencing and annotation.</title>
        <authorList>
            <consortium name="The Broad Institute Genomics Platform"/>
            <consortium name="The Broad Institute Genome Sequencing Center for Infectious Disease"/>
            <person name="Wu L."/>
            <person name="Ma J."/>
        </authorList>
    </citation>
    <scope>NUCLEOTIDE SEQUENCE [LARGE SCALE GENOMIC DNA]</scope>
    <source>
        <strain evidence="2">KCTC 12861</strain>
    </source>
</reference>
<sequence>MLQNTTSAFKNPSSVGSGATQIIKVLDRARWAPSGDNAQPWKFELQGQRAVRVHITPPSEQVIYEYGGRPTLIAIGALIETMSIAASQYGWSTAYTYHRKGELSQVDMVFTDCDHTTTDELSEYIEQRTTNRFPYETELLSSDQKQRLEAAIGPNLKVRWREDWRSKWQAIATNMRASKLFFSIHEGMVMREKGVHFDDDYPEKGLPISSVGFSKPISAMIPWASKTWTRTRILNRYLLGWLSASLELDVSRGFNSAALFSMHWTDDKTERTDEEIIGAGRALQRFWLTAEAQGLALQPSYGPIAFSALADDNVRFTKDSWALRDARKLANSIQRVYGTTGDQIAFLGRVGKPIKRSDAPRSWRQPLADLMKDQEDDLHEAMTVYERSA</sequence>
<dbReference type="RefSeq" id="WP_189437768.1">
    <property type="nucleotide sequence ID" value="NZ_BMXE01000006.1"/>
</dbReference>
<accession>A0ABQ3EHR6</accession>
<dbReference type="InterPro" id="IPR000415">
    <property type="entry name" value="Nitroreductase-like"/>
</dbReference>
<dbReference type="Proteomes" id="UP000637980">
    <property type="component" value="Unassembled WGS sequence"/>
</dbReference>
<keyword evidence="2" id="KW-1185">Reference proteome</keyword>
<gene>
    <name evidence="1" type="ORF">GCM10007094_31580</name>
</gene>
<proteinExistence type="predicted"/>
<name>A0ABQ3EHR6_9HYPH</name>
<dbReference type="EMBL" id="BMXE01000006">
    <property type="protein sequence ID" value="GHB39987.1"/>
    <property type="molecule type" value="Genomic_DNA"/>
</dbReference>
<comment type="caution">
    <text evidence="1">The sequence shown here is derived from an EMBL/GenBank/DDBJ whole genome shotgun (WGS) entry which is preliminary data.</text>
</comment>
<dbReference type="SUPFAM" id="SSF55469">
    <property type="entry name" value="FMN-dependent nitroreductase-like"/>
    <property type="match status" value="1"/>
</dbReference>